<accession>A0A0E0PZP9</accession>
<keyword evidence="2" id="KW-1185">Reference proteome</keyword>
<organism evidence="1 2">
    <name type="scientific">Oryza rufipogon</name>
    <name type="common">Brownbeard rice</name>
    <name type="synonym">Asian wild rice</name>
    <dbReference type="NCBI Taxonomy" id="4529"/>
    <lineage>
        <taxon>Eukaryota</taxon>
        <taxon>Viridiplantae</taxon>
        <taxon>Streptophyta</taxon>
        <taxon>Embryophyta</taxon>
        <taxon>Tracheophyta</taxon>
        <taxon>Spermatophyta</taxon>
        <taxon>Magnoliopsida</taxon>
        <taxon>Liliopsida</taxon>
        <taxon>Poales</taxon>
        <taxon>Poaceae</taxon>
        <taxon>BOP clade</taxon>
        <taxon>Oryzoideae</taxon>
        <taxon>Oryzeae</taxon>
        <taxon>Oryzinae</taxon>
        <taxon>Oryza</taxon>
    </lineage>
</organism>
<reference evidence="2" key="1">
    <citation type="submission" date="2013-06" db="EMBL/GenBank/DDBJ databases">
        <authorList>
            <person name="Zhao Q."/>
        </authorList>
    </citation>
    <scope>NUCLEOTIDE SEQUENCE</scope>
    <source>
        <strain evidence="2">cv. W1943</strain>
    </source>
</reference>
<proteinExistence type="predicted"/>
<dbReference type="Gramene" id="ORUFI06G21160.1">
    <property type="protein sequence ID" value="ORUFI06G21160.1"/>
    <property type="gene ID" value="ORUFI06G21160"/>
</dbReference>
<name>A0A0E0PZP9_ORYRU</name>
<protein>
    <submittedName>
        <fullName evidence="1">Uncharacterized protein</fullName>
    </submittedName>
</protein>
<sequence length="60" mass="6779">MDDGIQTIYSFTKTVELTVCPQGVCGNAPEAVWFSIVKCNRQGYRWEAWSCPASWDDTES</sequence>
<evidence type="ECO:0000313" key="1">
    <source>
        <dbReference type="EnsemblPlants" id="ORUFI06G21160.1"/>
    </source>
</evidence>
<evidence type="ECO:0000313" key="2">
    <source>
        <dbReference type="Proteomes" id="UP000008022"/>
    </source>
</evidence>
<dbReference type="AlphaFoldDB" id="A0A0E0PZP9"/>
<dbReference type="Proteomes" id="UP000008022">
    <property type="component" value="Unassembled WGS sequence"/>
</dbReference>
<dbReference type="EnsemblPlants" id="ORUFI06G21160.1">
    <property type="protein sequence ID" value="ORUFI06G21160.1"/>
    <property type="gene ID" value="ORUFI06G21160"/>
</dbReference>
<dbReference type="HOGENOM" id="CLU_2945834_0_0_1"/>
<reference evidence="1" key="2">
    <citation type="submission" date="2015-06" db="UniProtKB">
        <authorList>
            <consortium name="EnsemblPlants"/>
        </authorList>
    </citation>
    <scope>IDENTIFICATION</scope>
</reference>